<reference evidence="2" key="2">
    <citation type="submission" date="2015-01" db="EMBL/GenBank/DDBJ databases">
        <title>Evolutionary Origins and Diversification of the Mycorrhizal Mutualists.</title>
        <authorList>
            <consortium name="DOE Joint Genome Institute"/>
            <consortium name="Mycorrhizal Genomics Consortium"/>
            <person name="Kohler A."/>
            <person name="Kuo A."/>
            <person name="Nagy L.G."/>
            <person name="Floudas D."/>
            <person name="Copeland A."/>
            <person name="Barry K.W."/>
            <person name="Cichocki N."/>
            <person name="Veneault-Fourrey C."/>
            <person name="LaButti K."/>
            <person name="Lindquist E.A."/>
            <person name="Lipzen A."/>
            <person name="Lundell T."/>
            <person name="Morin E."/>
            <person name="Murat C."/>
            <person name="Riley R."/>
            <person name="Ohm R."/>
            <person name="Sun H."/>
            <person name="Tunlid A."/>
            <person name="Henrissat B."/>
            <person name="Grigoriev I.V."/>
            <person name="Hibbett D.S."/>
            <person name="Martin F."/>
        </authorList>
    </citation>
    <scope>NUCLEOTIDE SEQUENCE [LARGE SCALE GENOMIC DNA]</scope>
    <source>
        <strain evidence="2">Foug A</strain>
    </source>
</reference>
<proteinExistence type="predicted"/>
<accession>A0A0C2YUK4</accession>
<dbReference type="EMBL" id="KN822183">
    <property type="protein sequence ID" value="KIM53333.1"/>
    <property type="molecule type" value="Genomic_DNA"/>
</dbReference>
<dbReference type="InParanoid" id="A0A0C2YUK4"/>
<protein>
    <submittedName>
        <fullName evidence="1">Uncharacterized protein</fullName>
    </submittedName>
</protein>
<reference evidence="1 2" key="1">
    <citation type="submission" date="2014-04" db="EMBL/GenBank/DDBJ databases">
        <authorList>
            <consortium name="DOE Joint Genome Institute"/>
            <person name="Kuo A."/>
            <person name="Kohler A."/>
            <person name="Nagy L.G."/>
            <person name="Floudas D."/>
            <person name="Copeland A."/>
            <person name="Barry K.W."/>
            <person name="Cichocki N."/>
            <person name="Veneault-Fourrey C."/>
            <person name="LaButti K."/>
            <person name="Lindquist E.A."/>
            <person name="Lipzen A."/>
            <person name="Lundell T."/>
            <person name="Morin E."/>
            <person name="Murat C."/>
            <person name="Sun H."/>
            <person name="Tunlid A."/>
            <person name="Henrissat B."/>
            <person name="Grigoriev I.V."/>
            <person name="Hibbett D.S."/>
            <person name="Martin F."/>
            <person name="Nordberg H.P."/>
            <person name="Cantor M.N."/>
            <person name="Hua S.X."/>
        </authorList>
    </citation>
    <scope>NUCLEOTIDE SEQUENCE [LARGE SCALE GENOMIC DNA]</scope>
    <source>
        <strain evidence="1 2">Foug A</strain>
    </source>
</reference>
<dbReference type="AlphaFoldDB" id="A0A0C2YUK4"/>
<sequence>MLPATILRVGTDNRYKSSDQGTGLSNLGFVKSLGLDESLLRELLRECRTKQKRTRPCPCHCESSVITRSALPSPSPVRGYHVSIHLSLTRCAQSCTPRGVRVHGCQDLKALH</sequence>
<evidence type="ECO:0000313" key="2">
    <source>
        <dbReference type="Proteomes" id="UP000053989"/>
    </source>
</evidence>
<dbReference type="HOGENOM" id="CLU_2147345_0_0_1"/>
<dbReference type="Proteomes" id="UP000053989">
    <property type="component" value="Unassembled WGS sequence"/>
</dbReference>
<name>A0A0C2YUK4_9AGAM</name>
<keyword evidence="2" id="KW-1185">Reference proteome</keyword>
<evidence type="ECO:0000313" key="1">
    <source>
        <dbReference type="EMBL" id="KIM53333.1"/>
    </source>
</evidence>
<gene>
    <name evidence="1" type="ORF">SCLCIDRAFT_448194</name>
</gene>
<organism evidence="1 2">
    <name type="scientific">Scleroderma citrinum Foug A</name>
    <dbReference type="NCBI Taxonomy" id="1036808"/>
    <lineage>
        <taxon>Eukaryota</taxon>
        <taxon>Fungi</taxon>
        <taxon>Dikarya</taxon>
        <taxon>Basidiomycota</taxon>
        <taxon>Agaricomycotina</taxon>
        <taxon>Agaricomycetes</taxon>
        <taxon>Agaricomycetidae</taxon>
        <taxon>Boletales</taxon>
        <taxon>Sclerodermatineae</taxon>
        <taxon>Sclerodermataceae</taxon>
        <taxon>Scleroderma</taxon>
    </lineage>
</organism>